<gene>
    <name evidence="1" type="ORF">PsorP6_000281</name>
</gene>
<dbReference type="EMBL" id="CM047580">
    <property type="protein sequence ID" value="KAI9921725.1"/>
    <property type="molecule type" value="Genomic_DNA"/>
</dbReference>
<evidence type="ECO:0000313" key="2">
    <source>
        <dbReference type="Proteomes" id="UP001163321"/>
    </source>
</evidence>
<evidence type="ECO:0000313" key="1">
    <source>
        <dbReference type="EMBL" id="KAI9921725.1"/>
    </source>
</evidence>
<name>A0ACC0WUN3_9STRA</name>
<sequence>MEATFEVNNFNDINYFLGLELQWSFSGDEVRVSQHKSVGMKNVRPEATPMEELYRNCIFQEQDLTTFQPRPALGALLYLSVLTRPDISTAVRLLAQETERPTAALKAGIENVFRYLKSTKEYGLVIRDGTEHDGLVVYCDAAFAVERERKSSTGLAIFYDGNLVELGSKKQGTVNLSSTEAEYIAMATGLQGCIGIMLVLKDLDIVTKNIVVMEDNQGAQHLAESKGVTQRSRHIDTKYHWLREKVSDGLVRIQYCPTSEMIAEHFTKPLGPTKFSYFRELLGIHRVGVLDQTTNSSSDADGVTHDDD</sequence>
<comment type="caution">
    <text evidence="1">The sequence shown here is derived from an EMBL/GenBank/DDBJ whole genome shotgun (WGS) entry which is preliminary data.</text>
</comment>
<keyword evidence="2" id="KW-1185">Reference proteome</keyword>
<proteinExistence type="predicted"/>
<accession>A0ACC0WUN3</accession>
<protein>
    <submittedName>
        <fullName evidence="1">Uncharacterized protein</fullName>
    </submittedName>
</protein>
<dbReference type="Proteomes" id="UP001163321">
    <property type="component" value="Chromosome 1"/>
</dbReference>
<organism evidence="1 2">
    <name type="scientific">Peronosclerospora sorghi</name>
    <dbReference type="NCBI Taxonomy" id="230839"/>
    <lineage>
        <taxon>Eukaryota</taxon>
        <taxon>Sar</taxon>
        <taxon>Stramenopiles</taxon>
        <taxon>Oomycota</taxon>
        <taxon>Peronosporomycetes</taxon>
        <taxon>Peronosporales</taxon>
        <taxon>Peronosporaceae</taxon>
        <taxon>Peronosclerospora</taxon>
    </lineage>
</organism>
<reference evidence="1 2" key="1">
    <citation type="journal article" date="2022" name="bioRxiv">
        <title>The genome of the oomycete Peronosclerospora sorghi, a cosmopolitan pathogen of maize and sorghum, is inflated with dispersed pseudogenes.</title>
        <authorList>
            <person name="Fletcher K."/>
            <person name="Martin F."/>
            <person name="Isakeit T."/>
            <person name="Cavanaugh K."/>
            <person name="Magill C."/>
            <person name="Michelmore R."/>
        </authorList>
    </citation>
    <scope>NUCLEOTIDE SEQUENCE [LARGE SCALE GENOMIC DNA]</scope>
    <source>
        <strain evidence="1">P6</strain>
    </source>
</reference>